<reference evidence="2 3" key="1">
    <citation type="submission" date="2015-04" db="EMBL/GenBank/DDBJ databases">
        <title>Lasius niger genome sequencing.</title>
        <authorList>
            <person name="Konorov E.A."/>
            <person name="Nikitin M.A."/>
            <person name="Kirill M.V."/>
            <person name="Chang P."/>
        </authorList>
    </citation>
    <scope>NUCLEOTIDE SEQUENCE [LARGE SCALE GENOMIC DNA]</scope>
    <source>
        <tissue evidence="2">Whole</tissue>
    </source>
</reference>
<comment type="caution">
    <text evidence="2">The sequence shown here is derived from an EMBL/GenBank/DDBJ whole genome shotgun (WGS) entry which is preliminary data.</text>
</comment>
<dbReference type="AlphaFoldDB" id="A0A0J7K0V0"/>
<accession>A0A0J7K0V0</accession>
<dbReference type="Proteomes" id="UP000036403">
    <property type="component" value="Unassembled WGS sequence"/>
</dbReference>
<feature type="non-terminal residue" evidence="2">
    <location>
        <position position="1"/>
    </location>
</feature>
<protein>
    <submittedName>
        <fullName evidence="2">Protein spt2-like protein</fullName>
    </submittedName>
</protein>
<keyword evidence="3" id="KW-1185">Reference proteome</keyword>
<sequence length="92" mass="9658">RKRKSERSDRVKDGGRGREREGKEVALAKQPPLQAVAAADNLQPAVVAADNPQPAVVADADNLHPAVVADADNPQPAVMAAENPQPEVVPPI</sequence>
<feature type="region of interest" description="Disordered" evidence="1">
    <location>
        <begin position="1"/>
        <end position="26"/>
    </location>
</feature>
<dbReference type="PaxDb" id="67767-A0A0J7K0V0"/>
<gene>
    <name evidence="2" type="ORF">RF55_18769</name>
</gene>
<organism evidence="2 3">
    <name type="scientific">Lasius niger</name>
    <name type="common">Black garden ant</name>
    <dbReference type="NCBI Taxonomy" id="67767"/>
    <lineage>
        <taxon>Eukaryota</taxon>
        <taxon>Metazoa</taxon>
        <taxon>Ecdysozoa</taxon>
        <taxon>Arthropoda</taxon>
        <taxon>Hexapoda</taxon>
        <taxon>Insecta</taxon>
        <taxon>Pterygota</taxon>
        <taxon>Neoptera</taxon>
        <taxon>Endopterygota</taxon>
        <taxon>Hymenoptera</taxon>
        <taxon>Apocrita</taxon>
        <taxon>Aculeata</taxon>
        <taxon>Formicoidea</taxon>
        <taxon>Formicidae</taxon>
        <taxon>Formicinae</taxon>
        <taxon>Lasius</taxon>
        <taxon>Lasius</taxon>
    </lineage>
</organism>
<evidence type="ECO:0000256" key="1">
    <source>
        <dbReference type="SAM" id="MobiDB-lite"/>
    </source>
</evidence>
<dbReference type="EMBL" id="LBMM01017910">
    <property type="protein sequence ID" value="KMQ83929.1"/>
    <property type="molecule type" value="Genomic_DNA"/>
</dbReference>
<evidence type="ECO:0000313" key="3">
    <source>
        <dbReference type="Proteomes" id="UP000036403"/>
    </source>
</evidence>
<name>A0A0J7K0V0_LASNI</name>
<proteinExistence type="predicted"/>
<evidence type="ECO:0000313" key="2">
    <source>
        <dbReference type="EMBL" id="KMQ83929.1"/>
    </source>
</evidence>